<dbReference type="AlphaFoldDB" id="A0A5D4NX28"/>
<accession>A0A5D4NX28</accession>
<name>A0A5D4NX28_9BACI</name>
<dbReference type="Proteomes" id="UP000322267">
    <property type="component" value="Unassembled WGS sequence"/>
</dbReference>
<dbReference type="OrthoDB" id="2932350at2"/>
<organism evidence="1 2">
    <name type="scientific">Rossellomorea vietnamensis</name>
    <dbReference type="NCBI Taxonomy" id="218284"/>
    <lineage>
        <taxon>Bacteria</taxon>
        <taxon>Bacillati</taxon>
        <taxon>Bacillota</taxon>
        <taxon>Bacilli</taxon>
        <taxon>Bacillales</taxon>
        <taxon>Bacillaceae</taxon>
        <taxon>Rossellomorea</taxon>
    </lineage>
</organism>
<reference evidence="1 2" key="1">
    <citation type="submission" date="2019-08" db="EMBL/GenBank/DDBJ databases">
        <title>Bacillus genomes from the desert of Cuatro Cienegas, Coahuila.</title>
        <authorList>
            <person name="Olmedo-Alvarez G."/>
        </authorList>
    </citation>
    <scope>NUCLEOTIDE SEQUENCE [LARGE SCALE GENOMIC DNA]</scope>
    <source>
        <strain evidence="1 2">CH34_1T</strain>
    </source>
</reference>
<protein>
    <submittedName>
        <fullName evidence="1">Uncharacterized protein</fullName>
    </submittedName>
</protein>
<evidence type="ECO:0000313" key="1">
    <source>
        <dbReference type="EMBL" id="TYS18480.1"/>
    </source>
</evidence>
<comment type="caution">
    <text evidence="1">The sequence shown here is derived from an EMBL/GenBank/DDBJ whole genome shotgun (WGS) entry which is preliminary data.</text>
</comment>
<evidence type="ECO:0000313" key="2">
    <source>
        <dbReference type="Proteomes" id="UP000322267"/>
    </source>
</evidence>
<proteinExistence type="predicted"/>
<gene>
    <name evidence="1" type="ORF">FZC78_02775</name>
</gene>
<dbReference type="EMBL" id="VTEI01000002">
    <property type="protein sequence ID" value="TYS18480.1"/>
    <property type="molecule type" value="Genomic_DNA"/>
</dbReference>
<dbReference type="RefSeq" id="WP_148938158.1">
    <property type="nucleotide sequence ID" value="NZ_VTEI01000002.1"/>
</dbReference>
<sequence>MKKELWYIQDQEVFIYTLIGFQEPGGYGEVHIKSKTETIHIFRGYERRKVLKEVRRELNTLLRIQTTERN</sequence>